<dbReference type="KEGG" id="salf:SMD44_00427"/>
<gene>
    <name evidence="4" type="ORF">SMD44_00427</name>
</gene>
<evidence type="ECO:0000313" key="5">
    <source>
        <dbReference type="Proteomes" id="UP000195880"/>
    </source>
</evidence>
<sequence>MPPAYDLLVIGDANPDVILGPLAGPLAFGQREQLTETGSLVLGGSAAIMACGAARLGLRVAFAGRVGDDDAGRYVRDTLTAHGVDTRALTLDTSRPTPLTVVLTRGDDRAVVTSPGTLTTTSGSDVPPDLLADTRHVHTASYFLQPRLADDLPDLLRTARSHGATTSLDTQDDPSGTWGGAALDAVLAETDILLPNAREAVSLAGALSPAGPAVVTPERAAALLATRVPLVVVKNGAAGALCHDGRALMSAPGLAVTPKDTVGAGDSFDAGFVAATLHRQPPHQALRFAAVCGALSTRARGGTAAQPSWYETLIHATPTGAH</sequence>
<dbReference type="PROSITE" id="PS00584">
    <property type="entry name" value="PFKB_KINASES_2"/>
    <property type="match status" value="1"/>
</dbReference>
<dbReference type="OrthoDB" id="7946249at2"/>
<dbReference type="Pfam" id="PF00294">
    <property type="entry name" value="PfkB"/>
    <property type="match status" value="1"/>
</dbReference>
<dbReference type="EMBL" id="CP021748">
    <property type="protein sequence ID" value="ARX81029.1"/>
    <property type="molecule type" value="Genomic_DNA"/>
</dbReference>
<dbReference type="RefSeq" id="WP_087882626.1">
    <property type="nucleotide sequence ID" value="NZ_CP021748.1"/>
</dbReference>
<accession>A0A1Z1W3R6</accession>
<dbReference type="CDD" id="cd01166">
    <property type="entry name" value="KdgK"/>
    <property type="match status" value="1"/>
</dbReference>
<protein>
    <submittedName>
        <fullName evidence="4">Carbohydrate kinase</fullName>
    </submittedName>
</protein>
<dbReference type="eggNOG" id="COG0524">
    <property type="taxonomic scope" value="Bacteria"/>
</dbReference>
<dbReference type="AlphaFoldDB" id="A0A1Z1W3R6"/>
<dbReference type="Gene3D" id="3.40.1190.20">
    <property type="match status" value="1"/>
</dbReference>
<dbReference type="SUPFAM" id="SSF53613">
    <property type="entry name" value="Ribokinase-like"/>
    <property type="match status" value="1"/>
</dbReference>
<reference evidence="4 5" key="1">
    <citation type="submission" date="2017-05" db="EMBL/GenBank/DDBJ databases">
        <title>Streptomyces alboflavus Genome sequencing and assembly.</title>
        <authorList>
            <person name="Wang Y."/>
            <person name="Du B."/>
            <person name="Ding Y."/>
            <person name="Liu H."/>
            <person name="Hou Q."/>
            <person name="Liu K."/>
            <person name="Wang C."/>
            <person name="Yao L."/>
        </authorList>
    </citation>
    <scope>NUCLEOTIDE SEQUENCE [LARGE SCALE GENOMIC DNA]</scope>
    <source>
        <strain evidence="4 5">MDJK44</strain>
    </source>
</reference>
<name>A0A1Z1W3R6_9ACTN</name>
<evidence type="ECO:0000256" key="1">
    <source>
        <dbReference type="ARBA" id="ARBA00022679"/>
    </source>
</evidence>
<dbReference type="PANTHER" id="PTHR10584:SF166">
    <property type="entry name" value="RIBOKINASE"/>
    <property type="match status" value="1"/>
</dbReference>
<dbReference type="InterPro" id="IPR029056">
    <property type="entry name" value="Ribokinase-like"/>
</dbReference>
<dbReference type="InterPro" id="IPR002173">
    <property type="entry name" value="Carboh/pur_kinase_PfkB_CS"/>
</dbReference>
<proteinExistence type="predicted"/>
<dbReference type="PANTHER" id="PTHR10584">
    <property type="entry name" value="SUGAR KINASE"/>
    <property type="match status" value="1"/>
</dbReference>
<keyword evidence="5" id="KW-1185">Reference proteome</keyword>
<feature type="domain" description="Carbohydrate kinase PfkB" evidence="3">
    <location>
        <begin position="7"/>
        <end position="307"/>
    </location>
</feature>
<evidence type="ECO:0000259" key="3">
    <source>
        <dbReference type="Pfam" id="PF00294"/>
    </source>
</evidence>
<dbReference type="STRING" id="67267.GCA_000716675_00679"/>
<dbReference type="InterPro" id="IPR011611">
    <property type="entry name" value="PfkB_dom"/>
</dbReference>
<dbReference type="GO" id="GO:0016301">
    <property type="term" value="F:kinase activity"/>
    <property type="evidence" value="ECO:0007669"/>
    <property type="project" value="UniProtKB-KW"/>
</dbReference>
<keyword evidence="2 4" id="KW-0418">Kinase</keyword>
<evidence type="ECO:0000313" key="4">
    <source>
        <dbReference type="EMBL" id="ARX81029.1"/>
    </source>
</evidence>
<dbReference type="Proteomes" id="UP000195880">
    <property type="component" value="Chromosome"/>
</dbReference>
<keyword evidence="1" id="KW-0808">Transferase</keyword>
<organism evidence="4 5">
    <name type="scientific">Streptomyces alboflavus</name>
    <dbReference type="NCBI Taxonomy" id="67267"/>
    <lineage>
        <taxon>Bacteria</taxon>
        <taxon>Bacillati</taxon>
        <taxon>Actinomycetota</taxon>
        <taxon>Actinomycetes</taxon>
        <taxon>Kitasatosporales</taxon>
        <taxon>Streptomycetaceae</taxon>
        <taxon>Streptomyces</taxon>
    </lineage>
</organism>
<evidence type="ECO:0000256" key="2">
    <source>
        <dbReference type="ARBA" id="ARBA00022777"/>
    </source>
</evidence>